<sequence length="1053" mass="118428">MVNHGPSKGCSTCRKRRVKCDEDRPSCRECLRLRRVCGGYGSGEKTGGIRFKDHGTGGRLLSATSRRGRSRSPRMSTTPEWTRQAARVIPATITPSDESSAVCFFLTSIAGLGRSIHSTQGFLEPLFPVVAKEHPDSVLSAVLTAVATKLWSMWKTPTNSYRTPHPPFTRADGLALATWWQDAASVDAQLLDWVQLVPASWQPYAKPEEDTFAYLGFCDIYPTVQIATIWNVWRVCRLMVLRMQLYLLAKAPPEALQQTISIATKECSFPDPNRGRELVDSICWSMPFYLGNRQHHGGIHDLADPAIRIPNYHDQDLDEAVRTQYLRGDQAMSALDCKRHILVQGPSHALLHLNSLIKVLSKEGGELICRGLREGQGVWIREQFLRDPDSRLGHHPEMAEALALVGLASSIVAFVDFSLKIIAAAKSVRDSGHGTLPRAHEIGVVLEDVRLSNLRVIQAAVQGGSLSEAERHIMAMATECARLEQELRGVVEKLKINGASRSRTIQSARLALRMYRKEKEIEELHRRILNLDGRIRSNVQMILDRRSGSETLSKLSALKRSQEELGIKYNSKLDRIHENILQLFESEQVRDGQLVALKEHLDSLVQESAVCQKQYRVIKSLYFPELLRRWSDITNADNFTNDWLFDSTKTNFLAWLKDGKGIYWISGKAGSGKSTLVKFAAKHDRTAAALKEWAGSAQLHTASFYFWNQGYEMQKSQIGLFQSLLYQILKQAPELAQPLCSDARLDHERWELGDLKKAFESIAARSGLSTKYCFFIDGLDEYNGDEETVLSFLSYFSDSKLADIKICVSSRPRALFRSFEQSANSLIVQHFTAEDMRTHVRARLQMNGKTDAATSWSSKKFTPPISSATYVRAKVVADPGLLQKQDPPPLDSALNPGGVFSYYGSHTPVDVDMVRLLLEHKADPNQKVYSSDGMTVWVLFLLSCVEKLTGRGPTAALRESWYQATALLCRYGADPQAQLSHINAPFTAESALEMIFGSDQTRQLQELMAEYRTRQLQGSMTEHHEPMAEHQESMDLANRGSWFPSLNIKRWLW</sequence>
<name>A0ACB7PDF3_9PEZI</name>
<keyword evidence="2" id="KW-1185">Reference proteome</keyword>
<gene>
    <name evidence="1" type="ORF">F5144DRAFT_592057</name>
</gene>
<dbReference type="Proteomes" id="UP000724584">
    <property type="component" value="Unassembled WGS sequence"/>
</dbReference>
<organism evidence="1 2">
    <name type="scientific">Chaetomium tenue</name>
    <dbReference type="NCBI Taxonomy" id="1854479"/>
    <lineage>
        <taxon>Eukaryota</taxon>
        <taxon>Fungi</taxon>
        <taxon>Dikarya</taxon>
        <taxon>Ascomycota</taxon>
        <taxon>Pezizomycotina</taxon>
        <taxon>Sordariomycetes</taxon>
        <taxon>Sordariomycetidae</taxon>
        <taxon>Sordariales</taxon>
        <taxon>Chaetomiaceae</taxon>
        <taxon>Chaetomium</taxon>
    </lineage>
</organism>
<evidence type="ECO:0000313" key="1">
    <source>
        <dbReference type="EMBL" id="KAH6637095.1"/>
    </source>
</evidence>
<reference evidence="1 2" key="1">
    <citation type="journal article" date="2021" name="Nat. Commun.">
        <title>Genetic determinants of endophytism in the Arabidopsis root mycobiome.</title>
        <authorList>
            <person name="Mesny F."/>
            <person name="Miyauchi S."/>
            <person name="Thiergart T."/>
            <person name="Pickel B."/>
            <person name="Atanasova L."/>
            <person name="Karlsson M."/>
            <person name="Huettel B."/>
            <person name="Barry K.W."/>
            <person name="Haridas S."/>
            <person name="Chen C."/>
            <person name="Bauer D."/>
            <person name="Andreopoulos W."/>
            <person name="Pangilinan J."/>
            <person name="LaButti K."/>
            <person name="Riley R."/>
            <person name="Lipzen A."/>
            <person name="Clum A."/>
            <person name="Drula E."/>
            <person name="Henrissat B."/>
            <person name="Kohler A."/>
            <person name="Grigoriev I.V."/>
            <person name="Martin F.M."/>
            <person name="Hacquard S."/>
        </authorList>
    </citation>
    <scope>NUCLEOTIDE SEQUENCE [LARGE SCALE GENOMIC DNA]</scope>
    <source>
        <strain evidence="1 2">MPI-SDFR-AT-0079</strain>
    </source>
</reference>
<dbReference type="EMBL" id="JAGIZQ010000003">
    <property type="protein sequence ID" value="KAH6637095.1"/>
    <property type="molecule type" value="Genomic_DNA"/>
</dbReference>
<comment type="caution">
    <text evidence="1">The sequence shown here is derived from an EMBL/GenBank/DDBJ whole genome shotgun (WGS) entry which is preliminary data.</text>
</comment>
<protein>
    <submittedName>
        <fullName evidence="1">Uncharacterized protein</fullName>
    </submittedName>
</protein>
<evidence type="ECO:0000313" key="2">
    <source>
        <dbReference type="Proteomes" id="UP000724584"/>
    </source>
</evidence>
<accession>A0ACB7PDF3</accession>
<proteinExistence type="predicted"/>